<gene>
    <name evidence="2" type="primary">Hypp1308</name>
    <name evidence="2" type="ORF">BLAG_LOCUS13632</name>
</gene>
<feature type="chain" id="PRO_5035455923" evidence="1">
    <location>
        <begin position="20"/>
        <end position="379"/>
    </location>
</feature>
<proteinExistence type="predicted"/>
<keyword evidence="1" id="KW-0732">Signal</keyword>
<evidence type="ECO:0000256" key="1">
    <source>
        <dbReference type="SAM" id="SignalP"/>
    </source>
</evidence>
<keyword evidence="3" id="KW-1185">Reference proteome</keyword>
<dbReference type="AlphaFoldDB" id="A0A8K0EMG4"/>
<reference evidence="2" key="1">
    <citation type="submission" date="2022-01" db="EMBL/GenBank/DDBJ databases">
        <authorList>
            <person name="Braso-Vives M."/>
        </authorList>
    </citation>
    <scope>NUCLEOTIDE SEQUENCE</scope>
</reference>
<sequence>MMYKAFLLVLLVGAVLVGGHSRLRRPLKGPSNKARAVRATQSFHSAVVVAFQPSGATYLRDELRAAYNDLKAKSDAAKAALPGCEQTVTAKLQTSCASCVEQQCKNKADSCRPDLWETIVLVLESAFNNPASFVWNVLQVEDVASVVEDFADDALSAVSGAIDHAAGTVWSGVQSAANVVVDAGEDLLNAAGDVVDAAGNVISDVGDAIGGAIDSIGDAIGGIFGGGGWGRRKRALRARARRSEPTCSQLESQKEQACMAYTDSSACRTSCDVSYLQSTYCPTYNSAVRALQTSQQRNGWITTLPQNQDFIVRQISVNTNNVNSAGSYTNAEVKVRLFGDDYTFTLTSALSPWDAAQGGRTIAEQALNIYKSRHPYTGN</sequence>
<dbReference type="EMBL" id="OV696687">
    <property type="protein sequence ID" value="CAH1254092.1"/>
    <property type="molecule type" value="Genomic_DNA"/>
</dbReference>
<dbReference type="Proteomes" id="UP000838412">
    <property type="component" value="Chromosome 2"/>
</dbReference>
<protein>
    <submittedName>
        <fullName evidence="2">Hypp1308 protein</fullName>
    </submittedName>
</protein>
<feature type="signal peptide" evidence="1">
    <location>
        <begin position="1"/>
        <end position="19"/>
    </location>
</feature>
<dbReference type="OrthoDB" id="10044638at2759"/>
<accession>A0A8K0EMG4</accession>
<evidence type="ECO:0000313" key="3">
    <source>
        <dbReference type="Proteomes" id="UP000838412"/>
    </source>
</evidence>
<evidence type="ECO:0000313" key="2">
    <source>
        <dbReference type="EMBL" id="CAH1254092.1"/>
    </source>
</evidence>
<organism evidence="2 3">
    <name type="scientific">Branchiostoma lanceolatum</name>
    <name type="common">Common lancelet</name>
    <name type="synonym">Amphioxus lanceolatum</name>
    <dbReference type="NCBI Taxonomy" id="7740"/>
    <lineage>
        <taxon>Eukaryota</taxon>
        <taxon>Metazoa</taxon>
        <taxon>Chordata</taxon>
        <taxon>Cephalochordata</taxon>
        <taxon>Leptocardii</taxon>
        <taxon>Amphioxiformes</taxon>
        <taxon>Branchiostomatidae</taxon>
        <taxon>Branchiostoma</taxon>
    </lineage>
</organism>
<name>A0A8K0EMG4_BRALA</name>